<comment type="pathway">
    <text evidence="2 8">Cofactor biosynthesis; ubiquinone biosynthesis.</text>
</comment>
<dbReference type="AlphaFoldDB" id="A0A836IYR3"/>
<evidence type="ECO:0000256" key="1">
    <source>
        <dbReference type="ARBA" id="ARBA00004173"/>
    </source>
</evidence>
<reference evidence="10 11" key="1">
    <citation type="submission" date="2021-02" db="EMBL/GenBank/DDBJ databases">
        <title>Porcisia hertigi Genome sequencing and assembly.</title>
        <authorList>
            <person name="Almutairi H."/>
            <person name="Gatherer D."/>
        </authorList>
    </citation>
    <scope>NUCLEOTIDE SEQUENCE [LARGE SCALE GENOMIC DNA]</scope>
    <source>
        <strain evidence="10 11">C119</strain>
    </source>
</reference>
<evidence type="ECO:0000256" key="2">
    <source>
        <dbReference type="ARBA" id="ARBA00004749"/>
    </source>
</evidence>
<evidence type="ECO:0000256" key="5">
    <source>
        <dbReference type="ARBA" id="ARBA00022946"/>
    </source>
</evidence>
<gene>
    <name evidence="10" type="ORF">JKF63_06750</name>
</gene>
<dbReference type="GO" id="GO:0005743">
    <property type="term" value="C:mitochondrial inner membrane"/>
    <property type="evidence" value="ECO:0007669"/>
    <property type="project" value="TreeGrafter"/>
</dbReference>
<dbReference type="GO" id="GO:0008289">
    <property type="term" value="F:lipid binding"/>
    <property type="evidence" value="ECO:0007669"/>
    <property type="project" value="UniProtKB-UniRule"/>
</dbReference>
<dbReference type="OrthoDB" id="619536at2759"/>
<keyword evidence="7 8" id="KW-0496">Mitochondrion</keyword>
<dbReference type="Proteomes" id="UP000674318">
    <property type="component" value="Unassembled WGS sequence"/>
</dbReference>
<evidence type="ECO:0000259" key="9">
    <source>
        <dbReference type="Pfam" id="PF08511"/>
    </source>
</evidence>
<evidence type="ECO:0000256" key="4">
    <source>
        <dbReference type="ARBA" id="ARBA00022688"/>
    </source>
</evidence>
<keyword evidence="4 8" id="KW-0831">Ubiquinone biosynthesis</keyword>
<evidence type="ECO:0000313" key="11">
    <source>
        <dbReference type="Proteomes" id="UP000674318"/>
    </source>
</evidence>
<keyword evidence="5" id="KW-0809">Transit peptide</keyword>
<feature type="domain" description="COQ9 C-terminal" evidence="9">
    <location>
        <begin position="238"/>
        <end position="281"/>
    </location>
</feature>
<evidence type="ECO:0000256" key="6">
    <source>
        <dbReference type="ARBA" id="ARBA00023121"/>
    </source>
</evidence>
<evidence type="ECO:0000256" key="7">
    <source>
        <dbReference type="ARBA" id="ARBA00023128"/>
    </source>
</evidence>
<accession>A0A836IYR3</accession>
<keyword evidence="6 8" id="KW-0446">Lipid-binding</keyword>
<dbReference type="KEGG" id="phet:94292776"/>
<keyword evidence="11" id="KW-1185">Reference proteome</keyword>
<dbReference type="PANTHER" id="PTHR21427:SF19">
    <property type="entry name" value="UBIQUINONE BIOSYNTHESIS PROTEIN COQ9, MITOCHONDRIAL"/>
    <property type="match status" value="1"/>
</dbReference>
<sequence>MLSMRTPKPHPQLPQRTMCAALSPAQSGLRAKILSEAAKDVCSTGFTNAALVKSLKSLKMEDISDRTLSHIFSRGFPIALVEHIVKSTNAQVQQELESAFNKDSIIQRIDSNVDAFVQNRLLLPTEQNVVERAILSKVQLLTPLVKHWPSAVALEYLPSNVPYTLLNVAEFVDTTAYYMERVVKLGELLELARRTLQSKAMASHIQHGEASSNDISPTSAFLKAFLQGVPLSSGPYGGHSALDMGWYFKRAQIALLYGTAITSLLGDISRNAVDTQSLTRAAVDRLF</sequence>
<dbReference type="InterPro" id="IPR012762">
    <property type="entry name" value="Ubiq_biosynth_COQ9"/>
</dbReference>
<evidence type="ECO:0000313" key="10">
    <source>
        <dbReference type="EMBL" id="KAG5509440.1"/>
    </source>
</evidence>
<dbReference type="GeneID" id="94292776"/>
<dbReference type="InterPro" id="IPR013718">
    <property type="entry name" value="COQ9_C"/>
</dbReference>
<dbReference type="PANTHER" id="PTHR21427">
    <property type="entry name" value="UBIQUINONE BIOSYNTHESIS PROTEIN COQ9, MITOCHONDRIAL"/>
    <property type="match status" value="1"/>
</dbReference>
<dbReference type="GO" id="GO:0006744">
    <property type="term" value="P:ubiquinone biosynthetic process"/>
    <property type="evidence" value="ECO:0007669"/>
    <property type="project" value="UniProtKB-UniRule"/>
</dbReference>
<organism evidence="10 11">
    <name type="scientific">Porcisia hertigi</name>
    <dbReference type="NCBI Taxonomy" id="2761500"/>
    <lineage>
        <taxon>Eukaryota</taxon>
        <taxon>Discoba</taxon>
        <taxon>Euglenozoa</taxon>
        <taxon>Kinetoplastea</taxon>
        <taxon>Metakinetoplastina</taxon>
        <taxon>Trypanosomatida</taxon>
        <taxon>Trypanosomatidae</taxon>
        <taxon>Leishmaniinae</taxon>
        <taxon>Porcisia</taxon>
    </lineage>
</organism>
<dbReference type="RefSeq" id="XP_067758592.1">
    <property type="nucleotide sequence ID" value="XM_067902699.1"/>
</dbReference>
<dbReference type="UniPathway" id="UPA00232"/>
<proteinExistence type="inferred from homology"/>
<protein>
    <recommendedName>
        <fullName evidence="8">Ubiquinone biosynthesis protein</fullName>
    </recommendedName>
</protein>
<evidence type="ECO:0000256" key="8">
    <source>
        <dbReference type="RuleBase" id="RU366063"/>
    </source>
</evidence>
<dbReference type="Pfam" id="PF08511">
    <property type="entry name" value="COQ9"/>
    <property type="match status" value="1"/>
</dbReference>
<comment type="subcellular location">
    <subcellularLocation>
        <location evidence="1 8">Mitochondrion</location>
    </subcellularLocation>
</comment>
<dbReference type="EMBL" id="JAFJZO010000014">
    <property type="protein sequence ID" value="KAG5509440.1"/>
    <property type="molecule type" value="Genomic_DNA"/>
</dbReference>
<comment type="caution">
    <text evidence="10">The sequence shown here is derived from an EMBL/GenBank/DDBJ whole genome shotgun (WGS) entry which is preliminary data.</text>
</comment>
<evidence type="ECO:0000256" key="3">
    <source>
        <dbReference type="ARBA" id="ARBA00010766"/>
    </source>
</evidence>
<comment type="similarity">
    <text evidence="3 8">Belongs to the COQ9 family.</text>
</comment>
<comment type="function">
    <text evidence="8">Membrane-associated protein that warps the membrane surface to access and bind aromatic isoprenes with high specificity, including ubiquinone (CoQ) isoprene intermediates and presents them directly to Coq7, therefore facilitating the Coq7-mediated hydroxylase step. Participates in the biosynthesis of coenzyme Q, also named ubiquinone, an essential lipid-soluble electron transporter for aerobic cellular respiration.</text>
</comment>
<name>A0A836IYR3_9TRYP</name>